<proteinExistence type="predicted"/>
<feature type="compositionally biased region" description="Basic residues" evidence="1">
    <location>
        <begin position="1"/>
        <end position="11"/>
    </location>
</feature>
<accession>A0ABZ1U3Q4</accession>
<evidence type="ECO:0000256" key="1">
    <source>
        <dbReference type="SAM" id="MobiDB-lite"/>
    </source>
</evidence>
<dbReference type="RefSeq" id="WP_328956510.1">
    <property type="nucleotide sequence ID" value="NZ_CP108110.1"/>
</dbReference>
<evidence type="ECO:0000313" key="2">
    <source>
        <dbReference type="EMBL" id="WUQ85825.1"/>
    </source>
</evidence>
<dbReference type="Gene3D" id="2.10.260.10">
    <property type="match status" value="1"/>
</dbReference>
<organism evidence="2 3">
    <name type="scientific">Kitasatospora purpeofusca</name>
    <dbReference type="NCBI Taxonomy" id="67352"/>
    <lineage>
        <taxon>Bacteria</taxon>
        <taxon>Bacillati</taxon>
        <taxon>Actinomycetota</taxon>
        <taxon>Actinomycetes</taxon>
        <taxon>Kitasatosporales</taxon>
        <taxon>Streptomycetaceae</taxon>
        <taxon>Kitasatospora</taxon>
    </lineage>
</organism>
<dbReference type="GO" id="GO:0003677">
    <property type="term" value="F:DNA binding"/>
    <property type="evidence" value="ECO:0007669"/>
    <property type="project" value="UniProtKB-KW"/>
</dbReference>
<evidence type="ECO:0000313" key="3">
    <source>
        <dbReference type="Proteomes" id="UP001432222"/>
    </source>
</evidence>
<dbReference type="SUPFAM" id="SSF89447">
    <property type="entry name" value="AbrB/MazE/MraZ-like"/>
    <property type="match status" value="1"/>
</dbReference>
<protein>
    <submittedName>
        <fullName evidence="2">AbrB/MazE/SpoVT family DNA-binding domain-containing protein</fullName>
    </submittedName>
</protein>
<name>A0ABZ1U3Q4_9ACTN</name>
<sequence length="128" mass="14353">MADPTRRRRPHLVSTPVRKKGVDTIPQETRAQLDLPEGEPLVVTVEDGRIVRTPASVVPDDRARFWTPAWQAKENEVDEALAAGERGEVFHDGEAFLRSLAEEAGLDSGEIERRAEHDSLADFLRDRT</sequence>
<feature type="region of interest" description="Disordered" evidence="1">
    <location>
        <begin position="1"/>
        <end position="21"/>
    </location>
</feature>
<keyword evidence="3" id="KW-1185">Reference proteome</keyword>
<dbReference type="Proteomes" id="UP001432222">
    <property type="component" value="Chromosome"/>
</dbReference>
<dbReference type="InterPro" id="IPR037914">
    <property type="entry name" value="SpoVT-AbrB_sf"/>
</dbReference>
<gene>
    <name evidence="2" type="ORF">OHA16_24370</name>
</gene>
<reference evidence="2" key="1">
    <citation type="submission" date="2022-10" db="EMBL/GenBank/DDBJ databases">
        <title>The complete genomes of actinobacterial strains from the NBC collection.</title>
        <authorList>
            <person name="Joergensen T.S."/>
            <person name="Alvarez Arevalo M."/>
            <person name="Sterndorff E.B."/>
            <person name="Faurdal D."/>
            <person name="Vuksanovic O."/>
            <person name="Mourched A.-S."/>
            <person name="Charusanti P."/>
            <person name="Shaw S."/>
            <person name="Blin K."/>
            <person name="Weber T."/>
        </authorList>
    </citation>
    <scope>NUCLEOTIDE SEQUENCE</scope>
    <source>
        <strain evidence="2">NBC_00222</strain>
    </source>
</reference>
<dbReference type="EMBL" id="CP108110">
    <property type="protein sequence ID" value="WUQ85825.1"/>
    <property type="molecule type" value="Genomic_DNA"/>
</dbReference>
<keyword evidence="2" id="KW-0238">DNA-binding</keyword>